<feature type="transmembrane region" description="Helical" evidence="8">
    <location>
        <begin position="369"/>
        <end position="387"/>
    </location>
</feature>
<keyword evidence="5 8" id="KW-1133">Transmembrane helix</keyword>
<feature type="compositionally biased region" description="Acidic residues" evidence="7">
    <location>
        <begin position="485"/>
        <end position="507"/>
    </location>
</feature>
<keyword evidence="3" id="KW-0050">Antiport</keyword>
<comment type="caution">
    <text evidence="11">The sequence shown here is derived from an EMBL/GenBank/DDBJ whole genome shotgun (WGS) entry which is preliminary data.</text>
</comment>
<evidence type="ECO:0000256" key="5">
    <source>
        <dbReference type="ARBA" id="ARBA00022989"/>
    </source>
</evidence>
<feature type="transmembrane region" description="Helical" evidence="8">
    <location>
        <begin position="196"/>
        <end position="218"/>
    </location>
</feature>
<feature type="domain" description="Ion transport" evidence="9">
    <location>
        <begin position="310"/>
        <end position="414"/>
    </location>
</feature>
<evidence type="ECO:0000313" key="11">
    <source>
        <dbReference type="EMBL" id="GMI24117.1"/>
    </source>
</evidence>
<feature type="transmembrane region" description="Helical" evidence="8">
    <location>
        <begin position="680"/>
        <end position="702"/>
    </location>
</feature>
<evidence type="ECO:0000259" key="9">
    <source>
        <dbReference type="Pfam" id="PF00520"/>
    </source>
</evidence>
<dbReference type="InterPro" id="IPR004481">
    <property type="entry name" value="K/Na/Ca-exchanger"/>
</dbReference>
<evidence type="ECO:0000256" key="2">
    <source>
        <dbReference type="ARBA" id="ARBA00005364"/>
    </source>
</evidence>
<feature type="transmembrane region" description="Helical" evidence="8">
    <location>
        <begin position="343"/>
        <end position="362"/>
    </location>
</feature>
<feature type="domain" description="Sodium/calcium exchanger membrane region" evidence="10">
    <location>
        <begin position="132"/>
        <end position="273"/>
    </location>
</feature>
<evidence type="ECO:0000256" key="4">
    <source>
        <dbReference type="ARBA" id="ARBA00022692"/>
    </source>
</evidence>
<evidence type="ECO:0000256" key="8">
    <source>
        <dbReference type="SAM" id="Phobius"/>
    </source>
</evidence>
<dbReference type="PANTHER" id="PTHR10846">
    <property type="entry name" value="SODIUM/POTASSIUM/CALCIUM EXCHANGER"/>
    <property type="match status" value="1"/>
</dbReference>
<keyword evidence="12" id="KW-1185">Reference proteome</keyword>
<dbReference type="Proteomes" id="UP001165060">
    <property type="component" value="Unassembled WGS sequence"/>
</dbReference>
<dbReference type="InterPro" id="IPR044880">
    <property type="entry name" value="NCX_ion-bd_dom_sf"/>
</dbReference>
<evidence type="ECO:0000256" key="3">
    <source>
        <dbReference type="ARBA" id="ARBA00022449"/>
    </source>
</evidence>
<feature type="region of interest" description="Disordered" evidence="7">
    <location>
        <begin position="452"/>
        <end position="509"/>
    </location>
</feature>
<accession>A0ABQ6MDJ9</accession>
<dbReference type="Pfam" id="PF00520">
    <property type="entry name" value="Ion_trans"/>
    <property type="match status" value="1"/>
</dbReference>
<proteinExistence type="inferred from homology"/>
<reference evidence="11 12" key="1">
    <citation type="journal article" date="2023" name="Commun. Biol.">
        <title>Genome analysis of Parmales, the sister group of diatoms, reveals the evolutionary specialization of diatoms from phago-mixotrophs to photoautotrophs.</title>
        <authorList>
            <person name="Ban H."/>
            <person name="Sato S."/>
            <person name="Yoshikawa S."/>
            <person name="Yamada K."/>
            <person name="Nakamura Y."/>
            <person name="Ichinomiya M."/>
            <person name="Sato N."/>
            <person name="Blanc-Mathieu R."/>
            <person name="Endo H."/>
            <person name="Kuwata A."/>
            <person name="Ogata H."/>
        </authorList>
    </citation>
    <scope>NUCLEOTIDE SEQUENCE [LARGE SCALE GENOMIC DNA]</scope>
</reference>
<evidence type="ECO:0000313" key="12">
    <source>
        <dbReference type="Proteomes" id="UP001165060"/>
    </source>
</evidence>
<dbReference type="InterPro" id="IPR004837">
    <property type="entry name" value="NaCa_Exmemb"/>
</dbReference>
<organism evidence="11 12">
    <name type="scientific">Tetraparma gracilis</name>
    <dbReference type="NCBI Taxonomy" id="2962635"/>
    <lineage>
        <taxon>Eukaryota</taxon>
        <taxon>Sar</taxon>
        <taxon>Stramenopiles</taxon>
        <taxon>Ochrophyta</taxon>
        <taxon>Bolidophyceae</taxon>
        <taxon>Parmales</taxon>
        <taxon>Triparmaceae</taxon>
        <taxon>Tetraparma</taxon>
    </lineage>
</organism>
<keyword evidence="6 8" id="KW-0472">Membrane</keyword>
<dbReference type="SUPFAM" id="SSF81324">
    <property type="entry name" value="Voltage-gated potassium channels"/>
    <property type="match status" value="1"/>
</dbReference>
<feature type="domain" description="Sodium/calcium exchanger membrane region" evidence="10">
    <location>
        <begin position="551"/>
        <end position="700"/>
    </location>
</feature>
<name>A0ABQ6MDJ9_9STRA</name>
<feature type="transmembrane region" description="Helical" evidence="8">
    <location>
        <begin position="310"/>
        <end position="331"/>
    </location>
</feature>
<keyword evidence="4 8" id="KW-0812">Transmembrane</keyword>
<feature type="transmembrane region" description="Helical" evidence="8">
    <location>
        <begin position="230"/>
        <end position="249"/>
    </location>
</feature>
<sequence>MAVFFLVCGQVWYQPQKHSTSLDYSDAAVQRDLLGLYPRSDVTPWGRRLEDTEVDADGNVSLVTDELAIDALANATCEEDVAFNTAKICSWDNATEYCGCRDKCIVASYNDAYMDDLFTLEELKSGGLLVHVLIMFWMFLGLAIICDDYFEASLEKICDSLNLKEDVAGATFMAAGGSAPELFTSIMGVFVSKSDIGFGTIVGSAVFNVLFVIAACAFACPNLSVTWWPLARDCVSYCIGIIALVAMVIDFQVMWYEALILLSLYGGYVTIMYFNERLEKYVGGELSKSEAALENISGHKKILDTIVTSTVFDLLIYTAIGVNIACVFLEPTDLTTMLNNACSWLFIGEAVLKIYIYGFWGYWNNPMNAFDGVLVVLIVFEMAVMQAEDAMSGNLRSMRIFRFFRALRSLRVIKLYRLMYKEYADASTQTESGDSERSFKSLTAHAAAAGIPGNKVQPVDGGNEPAGKTEEEKREAEMAQMKEDEEKEGGDDDGDGSDDDDDDEPVDIWDKGESTSDMIMWAFGFPLALLFSLTIPDVKKEKWSKEGSYWFWMSFFMSILWIAMLAFVMVWMATIMGFVLNIPDPVMGLTILAAGTSVPDLLSSMAVAKKGHGDMAVSSSIGSNVFDILIGLPVPWLLATTAVGWPYVEINSDGLNIMVLTLFVMVGLVIVTIRASGWVLTFKLACAMMALYAVFMLMSLGLEYCILITCAC</sequence>
<feature type="transmembrane region" description="Helical" evidence="8">
    <location>
        <begin position="586"/>
        <end position="607"/>
    </location>
</feature>
<feature type="transmembrane region" description="Helical" evidence="8">
    <location>
        <begin position="167"/>
        <end position="190"/>
    </location>
</feature>
<evidence type="ECO:0000259" key="10">
    <source>
        <dbReference type="Pfam" id="PF01699"/>
    </source>
</evidence>
<feature type="transmembrane region" description="Helical" evidence="8">
    <location>
        <begin position="128"/>
        <end position="146"/>
    </location>
</feature>
<comment type="subcellular location">
    <subcellularLocation>
        <location evidence="1">Membrane</location>
        <topology evidence="1">Multi-pass membrane protein</topology>
    </subcellularLocation>
</comment>
<feature type="transmembrane region" description="Helical" evidence="8">
    <location>
        <begin position="654"/>
        <end position="673"/>
    </location>
</feature>
<feature type="transmembrane region" description="Helical" evidence="8">
    <location>
        <begin position="628"/>
        <end position="648"/>
    </location>
</feature>
<dbReference type="PANTHER" id="PTHR10846:SF73">
    <property type="entry name" value="SODIUM_CALCIUM EXCHANGER MEMBRANE REGION DOMAIN-CONTAINING PROTEIN"/>
    <property type="match status" value="1"/>
</dbReference>
<dbReference type="Gene3D" id="1.20.1420.30">
    <property type="entry name" value="NCX, central ion-binding region"/>
    <property type="match status" value="2"/>
</dbReference>
<dbReference type="Pfam" id="PF01699">
    <property type="entry name" value="Na_Ca_ex"/>
    <property type="match status" value="2"/>
</dbReference>
<protein>
    <submittedName>
        <fullName evidence="11">Uncharacterized protein</fullName>
    </submittedName>
</protein>
<feature type="transmembrane region" description="Helical" evidence="8">
    <location>
        <begin position="550"/>
        <end position="580"/>
    </location>
</feature>
<comment type="similarity">
    <text evidence="2">Belongs to the Ca(2+):cation antiporter (CaCA) (TC 2.A.19) family. SLC24A subfamily.</text>
</comment>
<dbReference type="InterPro" id="IPR005821">
    <property type="entry name" value="Ion_trans_dom"/>
</dbReference>
<gene>
    <name evidence="11" type="ORF">TeGR_g11527</name>
</gene>
<evidence type="ECO:0000256" key="6">
    <source>
        <dbReference type="ARBA" id="ARBA00023136"/>
    </source>
</evidence>
<evidence type="ECO:0000256" key="1">
    <source>
        <dbReference type="ARBA" id="ARBA00004141"/>
    </source>
</evidence>
<feature type="compositionally biased region" description="Basic and acidic residues" evidence="7">
    <location>
        <begin position="467"/>
        <end position="484"/>
    </location>
</feature>
<keyword evidence="3" id="KW-0813">Transport</keyword>
<feature type="transmembrane region" description="Helical" evidence="8">
    <location>
        <begin position="518"/>
        <end position="538"/>
    </location>
</feature>
<dbReference type="EMBL" id="BRYB01000151">
    <property type="protein sequence ID" value="GMI24117.1"/>
    <property type="molecule type" value="Genomic_DNA"/>
</dbReference>
<evidence type="ECO:0000256" key="7">
    <source>
        <dbReference type="SAM" id="MobiDB-lite"/>
    </source>
</evidence>